<protein>
    <submittedName>
        <fullName evidence="1">Uncharacterized protein</fullName>
    </submittedName>
</protein>
<evidence type="ECO:0000313" key="2">
    <source>
        <dbReference type="Proteomes" id="UP000255334"/>
    </source>
</evidence>
<keyword evidence="2" id="KW-1185">Reference proteome</keyword>
<organism evidence="1 2">
    <name type="scientific">Dyella psychrodurans</name>
    <dbReference type="NCBI Taxonomy" id="1927960"/>
    <lineage>
        <taxon>Bacteria</taxon>
        <taxon>Pseudomonadati</taxon>
        <taxon>Pseudomonadota</taxon>
        <taxon>Gammaproteobacteria</taxon>
        <taxon>Lysobacterales</taxon>
        <taxon>Rhodanobacteraceae</taxon>
        <taxon>Dyella</taxon>
    </lineage>
</organism>
<comment type="caution">
    <text evidence="1">The sequence shown here is derived from an EMBL/GenBank/DDBJ whole genome shotgun (WGS) entry which is preliminary data.</text>
</comment>
<dbReference type="OrthoDB" id="8753482at2"/>
<name>A0A370X7A3_9GAMM</name>
<evidence type="ECO:0000313" key="1">
    <source>
        <dbReference type="EMBL" id="RDS84150.1"/>
    </source>
</evidence>
<proteinExistence type="predicted"/>
<reference evidence="1 2" key="1">
    <citation type="submission" date="2018-07" db="EMBL/GenBank/DDBJ databases">
        <title>Dyella monticola sp. nov. and Dyella psychrodurans sp. nov. isolated from monsoon evergreen broad-leaved forest soil of Dinghu Mountain, China.</title>
        <authorList>
            <person name="Gao Z."/>
            <person name="Qiu L."/>
        </authorList>
    </citation>
    <scope>NUCLEOTIDE SEQUENCE [LARGE SCALE GENOMIC DNA]</scope>
    <source>
        <strain evidence="1 2">4MSK11</strain>
    </source>
</reference>
<dbReference type="AlphaFoldDB" id="A0A370X7A3"/>
<dbReference type="Proteomes" id="UP000255334">
    <property type="component" value="Unassembled WGS sequence"/>
</dbReference>
<dbReference type="EMBL" id="QRBF01000003">
    <property type="protein sequence ID" value="RDS84150.1"/>
    <property type="molecule type" value="Genomic_DNA"/>
</dbReference>
<sequence>MTTKLTIAPLSGVAGVGFGLSRASVITALGEPQRSFKRSPFSTYAIDIWFDGSMQVSYVGEVPWVEFIELSRGPDVDVLLFDIAVFDRPSGELLDALKARVDWEESENGCSFTCPSMELALRRSCADDALPFESLGVGEKGYYSEYS</sequence>
<gene>
    <name evidence="1" type="ORF">DWU99_10365</name>
</gene>
<accession>A0A370X7A3</accession>
<dbReference type="RefSeq" id="WP_115477951.1">
    <property type="nucleotide sequence ID" value="NZ_QRBF01000003.1"/>
</dbReference>